<accession>A0ABP4LB17</accession>
<dbReference type="Gene3D" id="1.25.40.10">
    <property type="entry name" value="Tetratricopeptide repeat domain"/>
    <property type="match status" value="1"/>
</dbReference>
<dbReference type="InterPro" id="IPR051677">
    <property type="entry name" value="AfsR-DnrI-RedD_regulator"/>
</dbReference>
<protein>
    <recommendedName>
        <fullName evidence="1">Bacterial transcriptional activator domain-containing protein</fullName>
    </recommendedName>
</protein>
<dbReference type="SUPFAM" id="SSF48452">
    <property type="entry name" value="TPR-like"/>
    <property type="match status" value="1"/>
</dbReference>
<dbReference type="PANTHER" id="PTHR35807">
    <property type="entry name" value="TRANSCRIPTIONAL REGULATOR REDD-RELATED"/>
    <property type="match status" value="1"/>
</dbReference>
<comment type="caution">
    <text evidence="2">The sequence shown here is derived from an EMBL/GenBank/DDBJ whole genome shotgun (WGS) entry which is preliminary data.</text>
</comment>
<name>A0ABP4LB17_9ACTN</name>
<dbReference type="SMART" id="SM01043">
    <property type="entry name" value="BTAD"/>
    <property type="match status" value="1"/>
</dbReference>
<keyword evidence="3" id="KW-1185">Reference proteome</keyword>
<reference evidence="3" key="1">
    <citation type="journal article" date="2019" name="Int. J. Syst. Evol. Microbiol.">
        <title>The Global Catalogue of Microorganisms (GCM) 10K type strain sequencing project: providing services to taxonomists for standard genome sequencing and annotation.</title>
        <authorList>
            <consortium name="The Broad Institute Genomics Platform"/>
            <consortium name="The Broad Institute Genome Sequencing Center for Infectious Disease"/>
            <person name="Wu L."/>
            <person name="Ma J."/>
        </authorList>
    </citation>
    <scope>NUCLEOTIDE SEQUENCE [LARGE SCALE GENOMIC DNA]</scope>
    <source>
        <strain evidence="3">JCM 14303</strain>
    </source>
</reference>
<dbReference type="RefSeq" id="WP_344172442.1">
    <property type="nucleotide sequence ID" value="NZ_BAAANC010000001.1"/>
</dbReference>
<organism evidence="2 3">
    <name type="scientific">Kribbella lupini</name>
    <dbReference type="NCBI Taxonomy" id="291602"/>
    <lineage>
        <taxon>Bacteria</taxon>
        <taxon>Bacillati</taxon>
        <taxon>Actinomycetota</taxon>
        <taxon>Actinomycetes</taxon>
        <taxon>Propionibacteriales</taxon>
        <taxon>Kribbellaceae</taxon>
        <taxon>Kribbella</taxon>
    </lineage>
</organism>
<dbReference type="EMBL" id="BAAANC010000001">
    <property type="protein sequence ID" value="GAA1520054.1"/>
    <property type="molecule type" value="Genomic_DNA"/>
</dbReference>
<dbReference type="Pfam" id="PF03704">
    <property type="entry name" value="BTAD"/>
    <property type="match status" value="1"/>
</dbReference>
<dbReference type="InterPro" id="IPR005158">
    <property type="entry name" value="BTAD"/>
</dbReference>
<sequence>MTVCLFDGPVVTYGGETWDAPEVSQRLLALVSLRRRRMDRRIIARTLWPDLSDRLASSRLRTALWRLRSSGLGLLTANRSAVVLDPAIRVDVQDACAWAGRLIDGSATTEDLRWWHADREVFELLPGWQDEWVVFDRERVRQRMLHGLEALSTRLIEEDRAPEAVEPALAAVRVEPLRESAQRTLAQVHLHEGNVVEARRVYDSYRRLLHHEIGLEPRFSLKQLESK</sequence>
<proteinExistence type="predicted"/>
<gene>
    <name evidence="2" type="ORF">GCM10009741_20800</name>
</gene>
<evidence type="ECO:0000313" key="3">
    <source>
        <dbReference type="Proteomes" id="UP001500363"/>
    </source>
</evidence>
<evidence type="ECO:0000313" key="2">
    <source>
        <dbReference type="EMBL" id="GAA1520054.1"/>
    </source>
</evidence>
<dbReference type="Proteomes" id="UP001500363">
    <property type="component" value="Unassembled WGS sequence"/>
</dbReference>
<dbReference type="InterPro" id="IPR011990">
    <property type="entry name" value="TPR-like_helical_dom_sf"/>
</dbReference>
<evidence type="ECO:0000259" key="1">
    <source>
        <dbReference type="SMART" id="SM01043"/>
    </source>
</evidence>
<feature type="domain" description="Bacterial transcriptional activator" evidence="1">
    <location>
        <begin position="90"/>
        <end position="227"/>
    </location>
</feature>